<evidence type="ECO:0000259" key="2">
    <source>
        <dbReference type="Pfam" id="PF00078"/>
    </source>
</evidence>
<gene>
    <name evidence="3" type="ORF">Prudu_021657</name>
</gene>
<dbReference type="EMBL" id="AP019304">
    <property type="protein sequence ID" value="BBH09222.1"/>
    <property type="molecule type" value="Genomic_DNA"/>
</dbReference>
<dbReference type="Pfam" id="PF00078">
    <property type="entry name" value="RVT_1"/>
    <property type="match status" value="1"/>
</dbReference>
<dbReference type="Gene3D" id="3.10.10.10">
    <property type="entry name" value="HIV Type 1 Reverse Transcriptase, subunit A, domain 1"/>
    <property type="match status" value="1"/>
</dbReference>
<feature type="compositionally biased region" description="Low complexity" evidence="1">
    <location>
        <begin position="262"/>
        <end position="272"/>
    </location>
</feature>
<accession>A0A4Y1RYZ3</accession>
<dbReference type="InterPro" id="IPR053134">
    <property type="entry name" value="RNA-dir_DNA_polymerase"/>
</dbReference>
<sequence>KNAELDRGAPRLVINYKPLNIVLEWIRYPIPNKRDLINILGNAIWILANSDRYKTAFVTPFGHYECNIRPFGLKNAPNEFQNIINEIFNPFSHFSIVYIDDVLIFSQSLEQHWKYLHKFLQIVKQNGLGKRMVEKRTDKQKEKQKESQSFRALPASMNPVKTESSSKIVPFLGCSRIQISNRFTPLGPQSAKFVLVSNYVHNDFPPVIIPAKPAQKLAKPPVIIHAKPSLSTEGKSKVELQEIARQLILQASQMEDEEDSASPRSQSSTSQPHQLPGQKDSTQKMQWADYQDSQDPYDLNSD</sequence>
<dbReference type="InterPro" id="IPR043128">
    <property type="entry name" value="Rev_trsase/Diguanyl_cyclase"/>
</dbReference>
<feature type="region of interest" description="Disordered" evidence="1">
    <location>
        <begin position="251"/>
        <end position="302"/>
    </location>
</feature>
<feature type="non-terminal residue" evidence="3">
    <location>
        <position position="1"/>
    </location>
</feature>
<reference evidence="3" key="1">
    <citation type="journal article" date="2019" name="Science">
        <title>Mutation of a bHLH transcription factor allowed almond domestication.</title>
        <authorList>
            <person name="Sanchez-Perez R."/>
            <person name="Pavan S."/>
            <person name="Mazzeo R."/>
            <person name="Moldovan C."/>
            <person name="Aiese Cigliano R."/>
            <person name="Del Cueto J."/>
            <person name="Ricciardi F."/>
            <person name="Lotti C."/>
            <person name="Ricciardi L."/>
            <person name="Dicenta F."/>
            <person name="Lopez-Marques R.L."/>
            <person name="Lindberg Moller B."/>
        </authorList>
    </citation>
    <scope>NUCLEOTIDE SEQUENCE</scope>
</reference>
<dbReference type="InterPro" id="IPR043502">
    <property type="entry name" value="DNA/RNA_pol_sf"/>
</dbReference>
<protein>
    <recommendedName>
        <fullName evidence="2">Reverse transcriptase domain-containing protein</fullName>
    </recommendedName>
</protein>
<dbReference type="Gene3D" id="3.30.70.270">
    <property type="match status" value="1"/>
</dbReference>
<evidence type="ECO:0000313" key="3">
    <source>
        <dbReference type="EMBL" id="BBH09222.1"/>
    </source>
</evidence>
<name>A0A4Y1RYZ3_PRUDU</name>
<evidence type="ECO:0000256" key="1">
    <source>
        <dbReference type="SAM" id="MobiDB-lite"/>
    </source>
</evidence>
<proteinExistence type="predicted"/>
<dbReference type="PANTHER" id="PTHR24559:SF450">
    <property type="entry name" value="RNA-DIRECTED DNA POLYMERASE HOMOLOG"/>
    <property type="match status" value="1"/>
</dbReference>
<feature type="domain" description="Reverse transcriptase" evidence="2">
    <location>
        <begin position="49"/>
        <end position="128"/>
    </location>
</feature>
<dbReference type="InterPro" id="IPR000477">
    <property type="entry name" value="RT_dom"/>
</dbReference>
<dbReference type="SUPFAM" id="SSF56672">
    <property type="entry name" value="DNA/RNA polymerases"/>
    <property type="match status" value="1"/>
</dbReference>
<organism evidence="3">
    <name type="scientific">Prunus dulcis</name>
    <name type="common">Almond</name>
    <name type="synonym">Amygdalus dulcis</name>
    <dbReference type="NCBI Taxonomy" id="3755"/>
    <lineage>
        <taxon>Eukaryota</taxon>
        <taxon>Viridiplantae</taxon>
        <taxon>Streptophyta</taxon>
        <taxon>Embryophyta</taxon>
        <taxon>Tracheophyta</taxon>
        <taxon>Spermatophyta</taxon>
        <taxon>Magnoliopsida</taxon>
        <taxon>eudicotyledons</taxon>
        <taxon>Gunneridae</taxon>
        <taxon>Pentapetalae</taxon>
        <taxon>rosids</taxon>
        <taxon>fabids</taxon>
        <taxon>Rosales</taxon>
        <taxon>Rosaceae</taxon>
        <taxon>Amygdaloideae</taxon>
        <taxon>Amygdaleae</taxon>
        <taxon>Prunus</taxon>
    </lineage>
</organism>
<dbReference type="CDD" id="cd01647">
    <property type="entry name" value="RT_LTR"/>
    <property type="match status" value="1"/>
</dbReference>
<dbReference type="PANTHER" id="PTHR24559">
    <property type="entry name" value="TRANSPOSON TY3-I GAG-POL POLYPROTEIN"/>
    <property type="match status" value="1"/>
</dbReference>
<dbReference type="AlphaFoldDB" id="A0A4Y1RYZ3"/>